<dbReference type="AlphaFoldDB" id="A0A9P3LEP4"/>
<dbReference type="Gene3D" id="3.40.50.720">
    <property type="entry name" value="NAD(P)-binding Rossmann-like Domain"/>
    <property type="match status" value="1"/>
</dbReference>
<evidence type="ECO:0000256" key="1">
    <source>
        <dbReference type="ARBA" id="ARBA00006484"/>
    </source>
</evidence>
<reference evidence="4 5" key="1">
    <citation type="submission" date="2021-08" db="EMBL/GenBank/DDBJ databases">
        <title>Draft Genome Sequence of Phanerochaete sordida strain YK-624.</title>
        <authorList>
            <person name="Mori T."/>
            <person name="Dohra H."/>
            <person name="Suzuki T."/>
            <person name="Kawagishi H."/>
            <person name="Hirai H."/>
        </authorList>
    </citation>
    <scope>NUCLEOTIDE SEQUENCE [LARGE SCALE GENOMIC DNA]</scope>
    <source>
        <strain evidence="4 5">YK-624</strain>
    </source>
</reference>
<accession>A0A9P3LEP4</accession>
<sequence>MSSPRVWFVTGSSTGFGRNVVELALSKGDKVVATLRTPSDLDDLRAQFPPSQLHILALDVTQPAAITDAFRAAKAAFGRIDVVFNNAGISPFAEVEGTPDAVARATFEVNFWGAANVTREAVRFFREENTPAGAVLLNLSSIVGVQALPVMGYYSASKHAFDGLTQSLAAELDPKWNIKVILILPSFFRTPIKAKSGAEPQHPAYAATTTGVRGFVDAVFAPGSTARIGDPRKAALKIYEASTLAEPPFRLFLGDAAVAEGRKKIASLSKDLEAYAAWSDEVMEDQ</sequence>
<evidence type="ECO:0000313" key="5">
    <source>
        <dbReference type="Proteomes" id="UP000703269"/>
    </source>
</evidence>
<dbReference type="PANTHER" id="PTHR43976:SF16">
    <property type="entry name" value="SHORT-CHAIN DEHYDROGENASE_REDUCTASE FAMILY PROTEIN"/>
    <property type="match status" value="1"/>
</dbReference>
<dbReference type="InterPro" id="IPR036291">
    <property type="entry name" value="NAD(P)-bd_dom_sf"/>
</dbReference>
<dbReference type="EMBL" id="BPQB01000022">
    <property type="protein sequence ID" value="GJE91738.1"/>
    <property type="molecule type" value="Genomic_DNA"/>
</dbReference>
<dbReference type="InterPro" id="IPR051911">
    <property type="entry name" value="SDR_oxidoreductase"/>
</dbReference>
<dbReference type="GO" id="GO:0016491">
    <property type="term" value="F:oxidoreductase activity"/>
    <property type="evidence" value="ECO:0007669"/>
    <property type="project" value="UniProtKB-KW"/>
</dbReference>
<evidence type="ECO:0000256" key="2">
    <source>
        <dbReference type="ARBA" id="ARBA00023002"/>
    </source>
</evidence>
<dbReference type="PRINTS" id="PR00080">
    <property type="entry name" value="SDRFAMILY"/>
</dbReference>
<evidence type="ECO:0000313" key="4">
    <source>
        <dbReference type="EMBL" id="GJE91738.1"/>
    </source>
</evidence>
<proteinExistence type="inferred from homology"/>
<evidence type="ECO:0000256" key="3">
    <source>
        <dbReference type="RuleBase" id="RU000363"/>
    </source>
</evidence>
<organism evidence="4 5">
    <name type="scientific">Phanerochaete sordida</name>
    <dbReference type="NCBI Taxonomy" id="48140"/>
    <lineage>
        <taxon>Eukaryota</taxon>
        <taxon>Fungi</taxon>
        <taxon>Dikarya</taxon>
        <taxon>Basidiomycota</taxon>
        <taxon>Agaricomycotina</taxon>
        <taxon>Agaricomycetes</taxon>
        <taxon>Polyporales</taxon>
        <taxon>Phanerochaetaceae</taxon>
        <taxon>Phanerochaete</taxon>
    </lineage>
</organism>
<gene>
    <name evidence="4" type="ORF">PsYK624_078890</name>
</gene>
<keyword evidence="5" id="KW-1185">Reference proteome</keyword>
<dbReference type="Proteomes" id="UP000703269">
    <property type="component" value="Unassembled WGS sequence"/>
</dbReference>
<dbReference type="OrthoDB" id="1274115at2759"/>
<comment type="similarity">
    <text evidence="1 3">Belongs to the short-chain dehydrogenases/reductases (SDR) family.</text>
</comment>
<dbReference type="PANTHER" id="PTHR43976">
    <property type="entry name" value="SHORT CHAIN DEHYDROGENASE"/>
    <property type="match status" value="1"/>
</dbReference>
<dbReference type="CDD" id="cd05374">
    <property type="entry name" value="17beta-HSD-like_SDR_c"/>
    <property type="match status" value="1"/>
</dbReference>
<dbReference type="InterPro" id="IPR002347">
    <property type="entry name" value="SDR_fam"/>
</dbReference>
<name>A0A9P3LEP4_9APHY</name>
<keyword evidence="2" id="KW-0560">Oxidoreductase</keyword>
<protein>
    <submittedName>
        <fullName evidence="4">SDR family oxidoreductase</fullName>
    </submittedName>
</protein>
<comment type="caution">
    <text evidence="4">The sequence shown here is derived from an EMBL/GenBank/DDBJ whole genome shotgun (WGS) entry which is preliminary data.</text>
</comment>
<dbReference type="Pfam" id="PF00106">
    <property type="entry name" value="adh_short"/>
    <property type="match status" value="1"/>
</dbReference>
<dbReference type="PRINTS" id="PR00081">
    <property type="entry name" value="GDHRDH"/>
</dbReference>
<dbReference type="SUPFAM" id="SSF51735">
    <property type="entry name" value="NAD(P)-binding Rossmann-fold domains"/>
    <property type="match status" value="1"/>
</dbReference>